<feature type="compositionally biased region" description="Polar residues" evidence="1">
    <location>
        <begin position="247"/>
        <end position="258"/>
    </location>
</feature>
<proteinExistence type="predicted"/>
<evidence type="ECO:0000313" key="3">
    <source>
        <dbReference type="Proteomes" id="UP000189703"/>
    </source>
</evidence>
<dbReference type="Pfam" id="PF07223">
    <property type="entry name" value="DUF1421"/>
    <property type="match status" value="1"/>
</dbReference>
<dbReference type="FunCoup" id="A0A1U7YRT1">
    <property type="interactions" value="809"/>
</dbReference>
<dbReference type="PANTHER" id="PTHR31805">
    <property type="entry name" value="RECEPTOR-LIKE KINASE, PUTATIVE (DUF1421)-RELATED"/>
    <property type="match status" value="1"/>
</dbReference>
<organism evidence="3 4">
    <name type="scientific">Nelumbo nucifera</name>
    <name type="common">Sacred lotus</name>
    <dbReference type="NCBI Taxonomy" id="4432"/>
    <lineage>
        <taxon>Eukaryota</taxon>
        <taxon>Viridiplantae</taxon>
        <taxon>Streptophyta</taxon>
        <taxon>Embryophyta</taxon>
        <taxon>Tracheophyta</taxon>
        <taxon>Spermatophyta</taxon>
        <taxon>Magnoliopsida</taxon>
        <taxon>Proteales</taxon>
        <taxon>Nelumbonaceae</taxon>
        <taxon>Nelumbo</taxon>
    </lineage>
</organism>
<dbReference type="GeneID" id="104587136"/>
<dbReference type="STRING" id="4432.A0A1U7YRT1"/>
<dbReference type="OrthoDB" id="549883at2759"/>
<feature type="compositionally biased region" description="Low complexity" evidence="1">
    <location>
        <begin position="286"/>
        <end position="336"/>
    </location>
</feature>
<keyword evidence="3" id="KW-1185">Reference proteome</keyword>
<dbReference type="Proteomes" id="UP000189703">
    <property type="component" value="Unplaced"/>
</dbReference>
<dbReference type="KEGG" id="nnu:104587136"/>
<evidence type="ECO:0000313" key="4">
    <source>
        <dbReference type="RefSeq" id="XP_010242911.1"/>
    </source>
</evidence>
<dbReference type="PANTHER" id="PTHR31805:SF16">
    <property type="entry name" value="FORMIN-LIKE PROTEIN (DUF1421)"/>
    <property type="match status" value="1"/>
</dbReference>
<dbReference type="AlphaFoldDB" id="A0A1U7YRT1"/>
<evidence type="ECO:0000256" key="1">
    <source>
        <dbReference type="SAM" id="MobiDB-lite"/>
    </source>
</evidence>
<evidence type="ECO:0000259" key="2">
    <source>
        <dbReference type="Pfam" id="PF07223"/>
    </source>
</evidence>
<dbReference type="eggNOG" id="ENOG502QPU7">
    <property type="taxonomic scope" value="Eukaryota"/>
</dbReference>
<feature type="region of interest" description="Disordered" evidence="1">
    <location>
        <begin position="172"/>
        <end position="203"/>
    </location>
</feature>
<accession>A0A1U7YRT1</accession>
<sequence length="560" mass="61782">MASGSSGRNGSSGKAFDFGSDDILCSYDDFGNQDASGGSRADPPMGGNPGKDFREGRMGRSTLLHVYNQQEESFNQEVIATVERTMKKYADNLLRFLEGISGRLQQLELYCYNLEKSVGEMRSDLERDNNEANSKLKSLEKHVQEVHRSVQILRDKQELAETQKELAKLQLAHKESSTNGHLQHKEDGGAPSASGPKKTDNVPVPEVQNQLALALPQQVAPSLSPPTRPVEPPQPMAPPSQAPPQNVHVQTQPNAYYSPQNQLPNPPPQTQSHTQDQYLPVDSQYQRPQMQEVPRQPQQPVQPQMSQAQQIPPFPSYQQQWPQQFPRQQPQQPSLQAEVRPQTTPVYPPYLPTQPANPSPEPFLGSMPMQVPFSGIPQPGVSRAESMVYGYNAAGRTTVQQQPPLQHNMQQQPQPQTSQSTFGAHLSSGTGAYPGAGAQPTQPQGQRSMIYDGEGGRAPHTLPPHYTQGSYTPGPVSLHNPQVPAGSSNIMPRPRSPSHMMRNHVYAELIEKAVSMGYVREHVASVIHRLEESGQPVDFNSVLDRLNVQPSVGYQRGWSG</sequence>
<protein>
    <submittedName>
        <fullName evidence="4">RNA polymerase II degradation factor 1</fullName>
    </submittedName>
</protein>
<dbReference type="RefSeq" id="XP_010242911.1">
    <property type="nucleotide sequence ID" value="XM_010244609.2"/>
</dbReference>
<feature type="domain" description="DUF1421" evidence="2">
    <location>
        <begin position="506"/>
        <end position="549"/>
    </location>
</feature>
<feature type="region of interest" description="Disordered" evidence="1">
    <location>
        <begin position="29"/>
        <end position="56"/>
    </location>
</feature>
<dbReference type="InterPro" id="IPR010820">
    <property type="entry name" value="DUF1421"/>
</dbReference>
<feature type="region of interest" description="Disordered" evidence="1">
    <location>
        <begin position="404"/>
        <end position="423"/>
    </location>
</feature>
<dbReference type="InParanoid" id="A0A1U7YRT1"/>
<dbReference type="OMA" id="HPYSDLI"/>
<gene>
    <name evidence="4" type="primary">LOC104587136</name>
</gene>
<feature type="compositionally biased region" description="Low complexity" evidence="1">
    <location>
        <begin position="404"/>
        <end position="419"/>
    </location>
</feature>
<feature type="compositionally biased region" description="Pro residues" evidence="1">
    <location>
        <begin position="223"/>
        <end position="242"/>
    </location>
</feature>
<reference evidence="4" key="1">
    <citation type="submission" date="2025-08" db="UniProtKB">
        <authorList>
            <consortium name="RefSeq"/>
        </authorList>
    </citation>
    <scope>IDENTIFICATION</scope>
</reference>
<name>A0A1U7YRT1_NELNU</name>
<feature type="region of interest" description="Disordered" evidence="1">
    <location>
        <begin position="217"/>
        <end position="343"/>
    </location>
</feature>